<dbReference type="OrthoDB" id="223410at2"/>
<dbReference type="EMBL" id="ASHR01000031">
    <property type="protein sequence ID" value="ERG63548.1"/>
    <property type="molecule type" value="Genomic_DNA"/>
</dbReference>
<keyword evidence="2" id="KW-1185">Reference proteome</keyword>
<evidence type="ECO:0000313" key="2">
    <source>
        <dbReference type="Proteomes" id="UP000016462"/>
    </source>
</evidence>
<evidence type="ECO:0000313" key="1">
    <source>
        <dbReference type="EMBL" id="ERG63548.1"/>
    </source>
</evidence>
<reference evidence="1 2" key="1">
    <citation type="journal article" date="2013" name="Genome Announc.">
        <title>First draft genome sequence from a member of the genus agrococcus, isolated from modern microbialites.</title>
        <authorList>
            <person name="White R.A.III."/>
            <person name="Grassa C.J."/>
            <person name="Suttle C.A."/>
        </authorList>
    </citation>
    <scope>NUCLEOTIDE SEQUENCE [LARGE SCALE GENOMIC DNA]</scope>
    <source>
        <strain evidence="1 2">RW1</strain>
    </source>
</reference>
<name>U1L985_9MICO</name>
<gene>
    <name evidence="1" type="ORF">L332_03660</name>
</gene>
<dbReference type="AlphaFoldDB" id="U1L985"/>
<proteinExistence type="predicted"/>
<sequence length="831" mass="87875">MPVLTSAPLVGGASKPVSGRIVVSATGSYDLPGQHVTPVPQAGIIRDGQFFDIEGVHPFVITPTIEGIGLRIVLRIAQQGAERGETVVARVVKVPTGATVAWDDLIDLEPETAGGSWVIPPWAAELLTVRDEVLAAAAAAQQAADEAAASNFNDAAVANLMNSPSATRTATRALAGAAFGTIFVRDWLTAGATPGQNTAAMVAAVNAAESAGVAACFDGIDVQVAGQITLDSAGMRVWTSTPEACTLTQTQALAGQGIFRVTADDVRIDGFTLTTTTPVTGGKLDLTGLVGDQHQHAAIKLDPGVWGTRVSRIRASRWFVGLVGFPYPIGQENTSLPASWNFIEGLRVSDFEVWDVWAAVRMSGLEDADYENVRGSYVPVVGGPFGAGSEPPPHLFYISMPTEGGNVDVPKGLVYNRDVRVRGCHARNGVGGAAFSLRYTKGMTLAGLTADLCEGNVDMIGVRGFTVTGCHSMRDTYPKNNLPNGNRGSMSWLYCEDGVIDPFVVQAAENFDHGSLIFFSVCRNVTMIEPKGTIHLANADGGLRIGYFSGTDVRLVRPEIESRGASAAIGWQLAQGFSGISTPHLVDPVVRGAVLRAVDEVQTTTRKRITYHPDRIGGAQPILIPTAVPESVMPILENLRFGYPPDEDTRIIGWHFGENISTALRDRWPSGQRSTVHSNAWGSPRPGVINANATVTGLMCAPFGADVELRCDVKRGGGSVGLALRAIDESNFLNVVINGAGQVVLAKRDEGVFVNLGSAYTLPEGTAPVTHSLRVRAIGDRISVWVDGVLAIQHTLIDGDATKFVTPVAHGLRSDNGGASSEWTNLRVLSV</sequence>
<protein>
    <submittedName>
        <fullName evidence="1">Uncharacterized protein</fullName>
    </submittedName>
</protein>
<dbReference type="RefSeq" id="WP_021011298.1">
    <property type="nucleotide sequence ID" value="NZ_ASHR01000031.1"/>
</dbReference>
<comment type="caution">
    <text evidence="1">The sequence shown here is derived from an EMBL/GenBank/DDBJ whole genome shotgun (WGS) entry which is preliminary data.</text>
</comment>
<accession>U1L985</accession>
<dbReference type="Proteomes" id="UP000016462">
    <property type="component" value="Unassembled WGS sequence"/>
</dbReference>
<dbReference type="Gene3D" id="2.60.120.560">
    <property type="entry name" value="Exo-inulinase, domain 1"/>
    <property type="match status" value="1"/>
</dbReference>
<organism evidence="1 2">
    <name type="scientific">Agrococcus pavilionensis RW1</name>
    <dbReference type="NCBI Taxonomy" id="1330458"/>
    <lineage>
        <taxon>Bacteria</taxon>
        <taxon>Bacillati</taxon>
        <taxon>Actinomycetota</taxon>
        <taxon>Actinomycetes</taxon>
        <taxon>Micrococcales</taxon>
        <taxon>Microbacteriaceae</taxon>
        <taxon>Agrococcus</taxon>
    </lineage>
</organism>